<dbReference type="Gene3D" id="3.40.50.720">
    <property type="entry name" value="NAD(P)-binding Rossmann-like Domain"/>
    <property type="match status" value="2"/>
</dbReference>
<evidence type="ECO:0000313" key="7">
    <source>
        <dbReference type="Proteomes" id="UP000279259"/>
    </source>
</evidence>
<dbReference type="GO" id="GO:0016618">
    <property type="term" value="F:hydroxypyruvate reductase [NAD(P)H] activity"/>
    <property type="evidence" value="ECO:0007669"/>
    <property type="project" value="TreeGrafter"/>
</dbReference>
<dbReference type="SUPFAM" id="SSF52283">
    <property type="entry name" value="Formate/glycerate dehydrogenase catalytic domain-like"/>
    <property type="match status" value="1"/>
</dbReference>
<dbReference type="InterPro" id="IPR050223">
    <property type="entry name" value="D-isomer_2-hydroxyacid_DH"/>
</dbReference>
<comment type="caution">
    <text evidence="6">The sequence shown here is derived from an EMBL/GenBank/DDBJ whole genome shotgun (WGS) entry which is preliminary data.</text>
</comment>
<evidence type="ECO:0000256" key="1">
    <source>
        <dbReference type="ARBA" id="ARBA00005854"/>
    </source>
</evidence>
<gene>
    <name evidence="6" type="ORF">EHS25_002683</name>
</gene>
<dbReference type="Pfam" id="PF00389">
    <property type="entry name" value="2-Hacid_dh"/>
    <property type="match status" value="1"/>
</dbReference>
<keyword evidence="2 3" id="KW-0560">Oxidoreductase</keyword>
<dbReference type="GO" id="GO:0051287">
    <property type="term" value="F:NAD binding"/>
    <property type="evidence" value="ECO:0007669"/>
    <property type="project" value="InterPro"/>
</dbReference>
<proteinExistence type="inferred from homology"/>
<evidence type="ECO:0000259" key="5">
    <source>
        <dbReference type="Pfam" id="PF02826"/>
    </source>
</evidence>
<protein>
    <recommendedName>
        <fullName evidence="8">Glyoxylate reductase</fullName>
    </recommendedName>
</protein>
<dbReference type="AlphaFoldDB" id="A0A427YCY5"/>
<dbReference type="PROSITE" id="PS00065">
    <property type="entry name" value="D_2_HYDROXYACID_DH_1"/>
    <property type="match status" value="1"/>
</dbReference>
<dbReference type="GO" id="GO:0030267">
    <property type="term" value="F:glyoxylate reductase (NADPH) activity"/>
    <property type="evidence" value="ECO:0007669"/>
    <property type="project" value="TreeGrafter"/>
</dbReference>
<reference evidence="6 7" key="1">
    <citation type="submission" date="2018-11" db="EMBL/GenBank/DDBJ databases">
        <title>Genome sequence of Saitozyma podzolica DSM 27192.</title>
        <authorList>
            <person name="Aliyu H."/>
            <person name="Gorte O."/>
            <person name="Ochsenreither K."/>
        </authorList>
    </citation>
    <scope>NUCLEOTIDE SEQUENCE [LARGE SCALE GENOMIC DNA]</scope>
    <source>
        <strain evidence="6 7">DSM 27192</strain>
    </source>
</reference>
<evidence type="ECO:0008006" key="8">
    <source>
        <dbReference type="Google" id="ProtNLM"/>
    </source>
</evidence>
<organism evidence="6 7">
    <name type="scientific">Saitozyma podzolica</name>
    <dbReference type="NCBI Taxonomy" id="1890683"/>
    <lineage>
        <taxon>Eukaryota</taxon>
        <taxon>Fungi</taxon>
        <taxon>Dikarya</taxon>
        <taxon>Basidiomycota</taxon>
        <taxon>Agaricomycotina</taxon>
        <taxon>Tremellomycetes</taxon>
        <taxon>Tremellales</taxon>
        <taxon>Trimorphomycetaceae</taxon>
        <taxon>Saitozyma</taxon>
    </lineage>
</organism>
<dbReference type="Proteomes" id="UP000279259">
    <property type="component" value="Unassembled WGS sequence"/>
</dbReference>
<dbReference type="CDD" id="cd12168">
    <property type="entry name" value="Mand_dh_like"/>
    <property type="match status" value="1"/>
</dbReference>
<comment type="similarity">
    <text evidence="1 3">Belongs to the D-isomer specific 2-hydroxyacid dehydrogenase family.</text>
</comment>
<dbReference type="InterPro" id="IPR029752">
    <property type="entry name" value="D-isomer_DH_CS1"/>
</dbReference>
<dbReference type="EMBL" id="RSCD01000015">
    <property type="protein sequence ID" value="RSH89021.1"/>
    <property type="molecule type" value="Genomic_DNA"/>
</dbReference>
<dbReference type="OrthoDB" id="9991913at2759"/>
<feature type="domain" description="D-isomer specific 2-hydroxyacid dehydrogenase catalytic" evidence="4">
    <location>
        <begin position="30"/>
        <end position="321"/>
    </location>
</feature>
<dbReference type="STRING" id="1890683.A0A427YCY5"/>
<evidence type="ECO:0000256" key="3">
    <source>
        <dbReference type="RuleBase" id="RU003719"/>
    </source>
</evidence>
<dbReference type="PANTHER" id="PTHR10996">
    <property type="entry name" value="2-HYDROXYACID DEHYDROGENASE-RELATED"/>
    <property type="match status" value="1"/>
</dbReference>
<evidence type="ECO:0000313" key="6">
    <source>
        <dbReference type="EMBL" id="RSH89021.1"/>
    </source>
</evidence>
<feature type="domain" description="D-isomer specific 2-hydroxyacid dehydrogenase NAD-binding" evidence="5">
    <location>
        <begin position="110"/>
        <end position="290"/>
    </location>
</feature>
<dbReference type="GO" id="GO:0005829">
    <property type="term" value="C:cytosol"/>
    <property type="evidence" value="ECO:0007669"/>
    <property type="project" value="TreeGrafter"/>
</dbReference>
<keyword evidence="7" id="KW-1185">Reference proteome</keyword>
<name>A0A427YCY5_9TREE</name>
<dbReference type="Pfam" id="PF02826">
    <property type="entry name" value="2-Hacid_dh_C"/>
    <property type="match status" value="1"/>
</dbReference>
<evidence type="ECO:0000256" key="2">
    <source>
        <dbReference type="ARBA" id="ARBA00023002"/>
    </source>
</evidence>
<sequence>MPYIRQQFHARISPLADIVELSSRTMDELEADMKSKYQGLVAVYHFRDPGSYFGFLGEPFFSKLPKSCRTLCHLGAGYDDIDVHAAKRFGVTVTNTPGAVDDATATTAVYLIISAMRQFARAEIACRNNQWKKQLPLARDPEHKTLGIIGLGGIGQVVARRMALGWNTKVIYHNRRPLASLPDGYHAEYKATVEELLAEADIVSIHLPLVAETKNYFGKKHFDAMKPGSIFVNTAMTHVGRGGLVDEAALLGALDSGKLHGVGLDVYADEPRINSELFKHPNVTLLPHMGTETWDSRNKMASIVLDNILAALEGRALPNIVPEHL</sequence>
<dbReference type="SUPFAM" id="SSF51735">
    <property type="entry name" value="NAD(P)-binding Rossmann-fold domains"/>
    <property type="match status" value="1"/>
</dbReference>
<evidence type="ECO:0000259" key="4">
    <source>
        <dbReference type="Pfam" id="PF00389"/>
    </source>
</evidence>
<dbReference type="InterPro" id="IPR036291">
    <property type="entry name" value="NAD(P)-bd_dom_sf"/>
</dbReference>
<accession>A0A427YCY5</accession>
<dbReference type="InterPro" id="IPR006139">
    <property type="entry name" value="D-isomer_2_OHA_DH_cat_dom"/>
</dbReference>
<dbReference type="InterPro" id="IPR006140">
    <property type="entry name" value="D-isomer_DH_NAD-bd"/>
</dbReference>
<dbReference type="PANTHER" id="PTHR10996:SF257">
    <property type="entry name" value="GLYOXYLATE REDUCTASE 1"/>
    <property type="match status" value="1"/>
</dbReference>